<dbReference type="Pfam" id="PF00104">
    <property type="entry name" value="Hormone_recep"/>
    <property type="match status" value="1"/>
</dbReference>
<sequence length="790" mass="88100">MDNTSESVLVQMLKSKPLVLKTPMSIMCSKRVKNKDTLRDDDLVLTSDDFRRWTKKRRILGKSTDNKKFLSSGEDDSGTEPGSSSSSSGSPSDGECCECPNDSGCDEEDDECDHEAKNKIEELCWQLEENFKENTGFFRRSIQQKIQYRPCTKNQQCMIQRVNRNRCQYCRLKKCIAVGMSRDAVRFGRVPKREKARIEAAMQQSTRNRAITTNVWTDLEDLQHVIDTVVGAHLETCEFTRDRVHEMKIRAKDCPNYTEPTRACPLNPAPEIQSEQEFSQRFADVIRGVIEFAGKIPGFELLTQGDKFTLLKAGLFDALFVRLIGMFDTSMDSIICLNGQLMRRNSIQNGANARFLVDSTFKFAERINAMQLTDAEIALFCAVVLVAPDRHGIRNYELINRMHAKLKQCLQHVISKGRPSEPEFMGDLMNTIGDLKTLSTLHTEKLIVFRNELSQQLGHEQQHQQQVKHKNEITDSTEINHHHFQSAQQTQSERIEMTCQQRLTPQPSDISMSTISSSDSSSPHIKCPTKQSPILLAKLQGCPMGYRQKSIQPQLNHPSSNSSAEDEIVVQQCPTTLTHPNIPAGTTITAVTRPIPSVNRKLESPTDSGIESGSDGSIGKIGSGSSSCSSPRSSLEDGSSSLAESLPTLKRALEKPAIFDPHMYHKKFRRCPMSGESLDGGQSQLQTILTNTKSQNIHCSNNTVNSGLAVTHSILAGTLKTAPKMSDEHRKNQEILNRFIDQGGVIKTSKEVLAKVQIAPVDHEGTPLNLSKKTSAVTANSDETKMMVEA</sequence>
<evidence type="ECO:0000313" key="15">
    <source>
        <dbReference type="Proteomes" id="UP000183832"/>
    </source>
</evidence>
<comment type="subcellular location">
    <subcellularLocation>
        <location evidence="1">Nucleus</location>
    </subcellularLocation>
</comment>
<dbReference type="OrthoDB" id="7634782at2759"/>
<evidence type="ECO:0000256" key="2">
    <source>
        <dbReference type="ARBA" id="ARBA00008092"/>
    </source>
</evidence>
<evidence type="ECO:0000256" key="9">
    <source>
        <dbReference type="ARBA" id="ARBA00023170"/>
    </source>
</evidence>
<dbReference type="GO" id="GO:0009755">
    <property type="term" value="P:hormone-mediated signaling pathway"/>
    <property type="evidence" value="ECO:0007669"/>
    <property type="project" value="TreeGrafter"/>
</dbReference>
<feature type="compositionally biased region" description="Low complexity" evidence="11">
    <location>
        <begin position="608"/>
        <end position="633"/>
    </location>
</feature>
<organism evidence="14 15">
    <name type="scientific">Clunio marinus</name>
    <dbReference type="NCBI Taxonomy" id="568069"/>
    <lineage>
        <taxon>Eukaryota</taxon>
        <taxon>Metazoa</taxon>
        <taxon>Ecdysozoa</taxon>
        <taxon>Arthropoda</taxon>
        <taxon>Hexapoda</taxon>
        <taxon>Insecta</taxon>
        <taxon>Pterygota</taxon>
        <taxon>Neoptera</taxon>
        <taxon>Endopterygota</taxon>
        <taxon>Diptera</taxon>
        <taxon>Nematocera</taxon>
        <taxon>Chironomoidea</taxon>
        <taxon>Chironomidae</taxon>
        <taxon>Clunio</taxon>
    </lineage>
</organism>
<dbReference type="Pfam" id="PF00105">
    <property type="entry name" value="zf-C4"/>
    <property type="match status" value="1"/>
</dbReference>
<dbReference type="InterPro" id="IPR035500">
    <property type="entry name" value="NHR-like_dom_sf"/>
</dbReference>
<protein>
    <submittedName>
        <fullName evidence="14">CLUMA_CG020875, isoform A</fullName>
    </submittedName>
</protein>
<feature type="compositionally biased region" description="Polar residues" evidence="11">
    <location>
        <begin position="576"/>
        <end position="590"/>
    </location>
</feature>
<dbReference type="GO" id="GO:0005634">
    <property type="term" value="C:nucleus"/>
    <property type="evidence" value="ECO:0007669"/>
    <property type="project" value="UniProtKB-SubCell"/>
</dbReference>
<dbReference type="InterPro" id="IPR000536">
    <property type="entry name" value="Nucl_hrmn_rcpt_lig-bd"/>
</dbReference>
<evidence type="ECO:0000256" key="4">
    <source>
        <dbReference type="ARBA" id="ARBA00022771"/>
    </source>
</evidence>
<keyword evidence="4" id="KW-0863">Zinc-finger</keyword>
<comment type="similarity">
    <text evidence="2">Belongs to the nuclear hormone receptor family. NR1 subfamily.</text>
</comment>
<dbReference type="SUPFAM" id="SSF57716">
    <property type="entry name" value="Glucocorticoid receptor-like (DNA-binding domain)"/>
    <property type="match status" value="1"/>
</dbReference>
<evidence type="ECO:0000256" key="5">
    <source>
        <dbReference type="ARBA" id="ARBA00022833"/>
    </source>
</evidence>
<keyword evidence="5" id="KW-0862">Zinc</keyword>
<dbReference type="Gene3D" id="1.10.565.10">
    <property type="entry name" value="Retinoid X Receptor"/>
    <property type="match status" value="1"/>
</dbReference>
<evidence type="ECO:0000256" key="1">
    <source>
        <dbReference type="ARBA" id="ARBA00004123"/>
    </source>
</evidence>
<evidence type="ECO:0000259" key="13">
    <source>
        <dbReference type="PROSITE" id="PS51843"/>
    </source>
</evidence>
<dbReference type="InterPro" id="IPR050234">
    <property type="entry name" value="Nuclear_hormone_rcpt_NR1"/>
</dbReference>
<keyword evidence="10" id="KW-0539">Nucleus</keyword>
<dbReference type="InterPro" id="IPR001628">
    <property type="entry name" value="Znf_hrmn_rcpt"/>
</dbReference>
<keyword evidence="7" id="KW-0238">DNA-binding</keyword>
<dbReference type="GO" id="GO:0030154">
    <property type="term" value="P:cell differentiation"/>
    <property type="evidence" value="ECO:0007669"/>
    <property type="project" value="TreeGrafter"/>
</dbReference>
<dbReference type="GO" id="GO:0000122">
    <property type="term" value="P:negative regulation of transcription by RNA polymerase II"/>
    <property type="evidence" value="ECO:0007669"/>
    <property type="project" value="TreeGrafter"/>
</dbReference>
<dbReference type="GO" id="GO:0008270">
    <property type="term" value="F:zinc ion binding"/>
    <property type="evidence" value="ECO:0007669"/>
    <property type="project" value="UniProtKB-KW"/>
</dbReference>
<evidence type="ECO:0000256" key="8">
    <source>
        <dbReference type="ARBA" id="ARBA00023163"/>
    </source>
</evidence>
<feature type="domain" description="Nuclear receptor" evidence="12">
    <location>
        <begin position="93"/>
        <end position="187"/>
    </location>
</feature>
<dbReference type="PRINTS" id="PR00398">
    <property type="entry name" value="STRDHORMONER"/>
</dbReference>
<dbReference type="PANTHER" id="PTHR24082">
    <property type="entry name" value="NUCLEAR HORMONE RECEPTOR"/>
    <property type="match status" value="1"/>
</dbReference>
<evidence type="ECO:0000256" key="6">
    <source>
        <dbReference type="ARBA" id="ARBA00023015"/>
    </source>
</evidence>
<evidence type="ECO:0000256" key="11">
    <source>
        <dbReference type="SAM" id="MobiDB-lite"/>
    </source>
</evidence>
<dbReference type="PANTHER" id="PTHR24082:SF473">
    <property type="entry name" value="ECDYSONE-INDUCED PROTEIN 75B, ISOFORM B"/>
    <property type="match status" value="1"/>
</dbReference>
<name>A0A1J1J993_9DIPT</name>
<dbReference type="InterPro" id="IPR001728">
    <property type="entry name" value="ThyrH_rcpt"/>
</dbReference>
<feature type="region of interest" description="Disordered" evidence="11">
    <location>
        <begin position="65"/>
        <end position="95"/>
    </location>
</feature>
<dbReference type="Proteomes" id="UP000183832">
    <property type="component" value="Unassembled WGS sequence"/>
</dbReference>
<reference evidence="14 15" key="1">
    <citation type="submission" date="2015-04" db="EMBL/GenBank/DDBJ databases">
        <authorList>
            <person name="Syromyatnikov M.Y."/>
            <person name="Popov V.N."/>
        </authorList>
    </citation>
    <scope>NUCLEOTIDE SEQUENCE [LARGE SCALE GENOMIC DNA]</scope>
</reference>
<dbReference type="InterPro" id="IPR013088">
    <property type="entry name" value="Znf_NHR/GATA"/>
</dbReference>
<dbReference type="PROSITE" id="PS51843">
    <property type="entry name" value="NR_LBD"/>
    <property type="match status" value="1"/>
</dbReference>
<dbReference type="EMBL" id="CVRI01000074">
    <property type="protein sequence ID" value="CRL08094.1"/>
    <property type="molecule type" value="Genomic_DNA"/>
</dbReference>
<evidence type="ECO:0000313" key="14">
    <source>
        <dbReference type="EMBL" id="CRL08094.1"/>
    </source>
</evidence>
<accession>A0A1J1J993</accession>
<dbReference type="InterPro" id="IPR001723">
    <property type="entry name" value="Nuclear_hrmn_rcpt"/>
</dbReference>
<feature type="compositionally biased region" description="Low complexity" evidence="11">
    <location>
        <begin position="79"/>
        <end position="94"/>
    </location>
</feature>
<keyword evidence="9" id="KW-0675">Receptor</keyword>
<keyword evidence="15" id="KW-1185">Reference proteome</keyword>
<feature type="compositionally biased region" description="Low complexity" evidence="11">
    <location>
        <begin position="508"/>
        <end position="522"/>
    </location>
</feature>
<dbReference type="PRINTS" id="PR00546">
    <property type="entry name" value="THYROIDHORMR"/>
</dbReference>
<dbReference type="GO" id="GO:0004879">
    <property type="term" value="F:nuclear receptor activity"/>
    <property type="evidence" value="ECO:0007669"/>
    <property type="project" value="InterPro"/>
</dbReference>
<evidence type="ECO:0000256" key="3">
    <source>
        <dbReference type="ARBA" id="ARBA00022723"/>
    </source>
</evidence>
<evidence type="ECO:0000259" key="12">
    <source>
        <dbReference type="PROSITE" id="PS51030"/>
    </source>
</evidence>
<dbReference type="Gene3D" id="3.30.50.10">
    <property type="entry name" value="Erythroid Transcription Factor GATA-1, subunit A"/>
    <property type="match status" value="1"/>
</dbReference>
<keyword evidence="6" id="KW-0805">Transcription regulation</keyword>
<dbReference type="AlphaFoldDB" id="A0A1J1J993"/>
<feature type="region of interest" description="Disordered" evidence="11">
    <location>
        <begin position="504"/>
        <end position="528"/>
    </location>
</feature>
<dbReference type="SMART" id="SM00430">
    <property type="entry name" value="HOLI"/>
    <property type="match status" value="1"/>
</dbReference>
<evidence type="ECO:0000256" key="10">
    <source>
        <dbReference type="ARBA" id="ARBA00023242"/>
    </source>
</evidence>
<dbReference type="GO" id="GO:0045944">
    <property type="term" value="P:positive regulation of transcription by RNA polymerase II"/>
    <property type="evidence" value="ECO:0007669"/>
    <property type="project" value="TreeGrafter"/>
</dbReference>
<gene>
    <name evidence="14" type="ORF">CLUMA_CG020875</name>
</gene>
<feature type="domain" description="NR LBD" evidence="13">
    <location>
        <begin position="221"/>
        <end position="468"/>
    </location>
</feature>
<dbReference type="SMART" id="SM00399">
    <property type="entry name" value="ZnF_C4"/>
    <property type="match status" value="1"/>
</dbReference>
<evidence type="ECO:0000256" key="7">
    <source>
        <dbReference type="ARBA" id="ARBA00023125"/>
    </source>
</evidence>
<keyword evidence="3" id="KW-0479">Metal-binding</keyword>
<dbReference type="GO" id="GO:0000978">
    <property type="term" value="F:RNA polymerase II cis-regulatory region sequence-specific DNA binding"/>
    <property type="evidence" value="ECO:0007669"/>
    <property type="project" value="TreeGrafter"/>
</dbReference>
<keyword evidence="8" id="KW-0804">Transcription</keyword>
<dbReference type="SUPFAM" id="SSF48508">
    <property type="entry name" value="Nuclear receptor ligand-binding domain"/>
    <property type="match status" value="1"/>
</dbReference>
<proteinExistence type="inferred from homology"/>
<dbReference type="PROSITE" id="PS51030">
    <property type="entry name" value="NUCLEAR_REC_DBD_2"/>
    <property type="match status" value="1"/>
</dbReference>
<dbReference type="STRING" id="568069.A0A1J1J993"/>
<feature type="region of interest" description="Disordered" evidence="11">
    <location>
        <begin position="576"/>
        <end position="643"/>
    </location>
</feature>